<dbReference type="Gene3D" id="3.90.180.10">
    <property type="entry name" value="Medium-chain alcohol dehydrogenases, catalytic domain"/>
    <property type="match status" value="1"/>
</dbReference>
<dbReference type="EMBL" id="PZHR01000014">
    <property type="protein sequence ID" value="PTK59818.1"/>
    <property type="molecule type" value="Genomic_DNA"/>
</dbReference>
<dbReference type="InterPro" id="IPR036291">
    <property type="entry name" value="NAD(P)-bd_dom_sf"/>
</dbReference>
<gene>
    <name evidence="8" type="ORF">BUZ61_04175</name>
</gene>
<dbReference type="Pfam" id="PF08240">
    <property type="entry name" value="ADH_N"/>
    <property type="match status" value="1"/>
</dbReference>
<evidence type="ECO:0000313" key="9">
    <source>
        <dbReference type="Proteomes" id="UP000240400"/>
    </source>
</evidence>
<accession>A0A2T4SC20</accession>
<evidence type="ECO:0000259" key="6">
    <source>
        <dbReference type="Pfam" id="PF00107"/>
    </source>
</evidence>
<dbReference type="Gene3D" id="3.40.50.720">
    <property type="entry name" value="NAD(P)-binding Rossmann-like Domain"/>
    <property type="match status" value="1"/>
</dbReference>
<evidence type="ECO:0000256" key="5">
    <source>
        <dbReference type="ARBA" id="ARBA00023002"/>
    </source>
</evidence>
<comment type="cofactor">
    <cofactor evidence="1">
        <name>Zn(2+)</name>
        <dbReference type="ChEBI" id="CHEBI:29105"/>
    </cofactor>
</comment>
<keyword evidence="3" id="KW-0479">Metal-binding</keyword>
<comment type="caution">
    <text evidence="8">The sequence shown here is derived from an EMBL/GenBank/DDBJ whole genome shotgun (WGS) entry which is preliminary data.</text>
</comment>
<dbReference type="SUPFAM" id="SSF51735">
    <property type="entry name" value="NAD(P)-binding Rossmann-fold domains"/>
    <property type="match status" value="1"/>
</dbReference>
<proteinExistence type="inferred from homology"/>
<keyword evidence="4" id="KW-0862">Zinc</keyword>
<dbReference type="InterPro" id="IPR013154">
    <property type="entry name" value="ADH-like_N"/>
</dbReference>
<reference evidence="8 9" key="1">
    <citation type="journal article" date="2016" name="Front. Microbiol.">
        <title>Comprehensive Phylogenetic Analysis of Bovine Non-aureus Staphylococci Species Based on Whole-Genome Sequencing.</title>
        <authorList>
            <person name="Naushad S."/>
            <person name="Barkema H.W."/>
            <person name="Luby C."/>
            <person name="Condas L.A."/>
            <person name="Nobrega D.B."/>
            <person name="Carson D.A."/>
            <person name="De Buck J."/>
        </authorList>
    </citation>
    <scope>NUCLEOTIDE SEQUENCE [LARGE SCALE GENOMIC DNA]</scope>
    <source>
        <strain evidence="8 9">SNUC 4337</strain>
    </source>
</reference>
<sequence>MKAVFINGKEDIELRDVETLNSHEDDTKVLIEVKYVGICGSDLHYLAEGASGPAVIREPLTPGHELSGILLEDMEYQGETLPKGTKVTVHPATYGEKIERLPNNPEVWPNGAYLGSARYLPHQQGAMVEKMLVDKSQILALPDKVSLKLGALAEPLSVGMHAINLAGGVKDKSVLVSGAGPIGLLAAGAAYTLGAKSVTITDMLEEPLSRAKDMGDIKTLNIKENDVPEDQYDVILECSGATPAISTAFKAINIGGVIIQVGNLQDKAAPINLSPINIKQATYRGCYRFNSEIEDALKVLEKNEKIGNVVTQTYHIEAYKEAFEVAANSRLSSKVMIAF</sequence>
<organism evidence="8 9">
    <name type="scientific">Staphylococcus nepalensis</name>
    <dbReference type="NCBI Taxonomy" id="214473"/>
    <lineage>
        <taxon>Bacteria</taxon>
        <taxon>Bacillati</taxon>
        <taxon>Bacillota</taxon>
        <taxon>Bacilli</taxon>
        <taxon>Bacillales</taxon>
        <taxon>Staphylococcaceae</taxon>
        <taxon>Staphylococcus</taxon>
    </lineage>
</organism>
<feature type="domain" description="Alcohol dehydrogenase-like N-terminal" evidence="7">
    <location>
        <begin position="26"/>
        <end position="143"/>
    </location>
</feature>
<evidence type="ECO:0000313" key="8">
    <source>
        <dbReference type="EMBL" id="PTK59818.1"/>
    </source>
</evidence>
<dbReference type="Proteomes" id="UP000240400">
    <property type="component" value="Unassembled WGS sequence"/>
</dbReference>
<dbReference type="PANTHER" id="PTHR43161">
    <property type="entry name" value="SORBITOL DEHYDROGENASE"/>
    <property type="match status" value="1"/>
</dbReference>
<evidence type="ECO:0000259" key="7">
    <source>
        <dbReference type="Pfam" id="PF08240"/>
    </source>
</evidence>
<dbReference type="SUPFAM" id="SSF50129">
    <property type="entry name" value="GroES-like"/>
    <property type="match status" value="1"/>
</dbReference>
<keyword evidence="5" id="KW-0560">Oxidoreductase</keyword>
<dbReference type="OrthoDB" id="9770238at2"/>
<dbReference type="Pfam" id="PF00107">
    <property type="entry name" value="ADH_zinc_N"/>
    <property type="match status" value="1"/>
</dbReference>
<evidence type="ECO:0000256" key="3">
    <source>
        <dbReference type="ARBA" id="ARBA00022723"/>
    </source>
</evidence>
<evidence type="ECO:0000256" key="2">
    <source>
        <dbReference type="ARBA" id="ARBA00008072"/>
    </source>
</evidence>
<dbReference type="InterPro" id="IPR013149">
    <property type="entry name" value="ADH-like_C"/>
</dbReference>
<dbReference type="PANTHER" id="PTHR43161:SF9">
    <property type="entry name" value="SORBITOL DEHYDROGENASE"/>
    <property type="match status" value="1"/>
</dbReference>
<dbReference type="GO" id="GO:0046872">
    <property type="term" value="F:metal ion binding"/>
    <property type="evidence" value="ECO:0007669"/>
    <property type="project" value="UniProtKB-KW"/>
</dbReference>
<evidence type="ECO:0000256" key="4">
    <source>
        <dbReference type="ARBA" id="ARBA00022833"/>
    </source>
</evidence>
<evidence type="ECO:0000256" key="1">
    <source>
        <dbReference type="ARBA" id="ARBA00001947"/>
    </source>
</evidence>
<dbReference type="RefSeq" id="WP_107644072.1">
    <property type="nucleotide sequence ID" value="NZ_CANMJG010000002.1"/>
</dbReference>
<dbReference type="AlphaFoldDB" id="A0A2T4SC20"/>
<dbReference type="GO" id="GO:0016491">
    <property type="term" value="F:oxidoreductase activity"/>
    <property type="evidence" value="ECO:0007669"/>
    <property type="project" value="UniProtKB-KW"/>
</dbReference>
<feature type="domain" description="Alcohol dehydrogenase-like C-terminal" evidence="6">
    <location>
        <begin position="181"/>
        <end position="301"/>
    </location>
</feature>
<comment type="similarity">
    <text evidence="2">Belongs to the zinc-containing alcohol dehydrogenase family.</text>
</comment>
<dbReference type="InterPro" id="IPR011032">
    <property type="entry name" value="GroES-like_sf"/>
</dbReference>
<protein>
    <submittedName>
        <fullName evidence="8">L-idonate 5-dehydrogenase</fullName>
    </submittedName>
</protein>
<name>A0A2T4SC20_9STAP</name>